<feature type="transmembrane region" description="Helical" evidence="8">
    <location>
        <begin position="295"/>
        <end position="315"/>
    </location>
</feature>
<feature type="transmembrane region" description="Helical" evidence="8">
    <location>
        <begin position="399"/>
        <end position="417"/>
    </location>
</feature>
<feature type="transmembrane region" description="Helical" evidence="8">
    <location>
        <begin position="185"/>
        <end position="206"/>
    </location>
</feature>
<evidence type="ECO:0000313" key="10">
    <source>
        <dbReference type="Proteomes" id="UP000799436"/>
    </source>
</evidence>
<evidence type="ECO:0000256" key="6">
    <source>
        <dbReference type="ARBA" id="ARBA00023136"/>
    </source>
</evidence>
<dbReference type="GO" id="GO:0005886">
    <property type="term" value="C:plasma membrane"/>
    <property type="evidence" value="ECO:0007669"/>
    <property type="project" value="TreeGrafter"/>
</dbReference>
<feature type="transmembrane region" description="Helical" evidence="8">
    <location>
        <begin position="47"/>
        <end position="67"/>
    </location>
</feature>
<keyword evidence="6 8" id="KW-0472">Membrane</keyword>
<name>A0A6G1L2C3_9PEZI</name>
<evidence type="ECO:0008006" key="11">
    <source>
        <dbReference type="Google" id="ProtNLM"/>
    </source>
</evidence>
<evidence type="ECO:0000256" key="3">
    <source>
        <dbReference type="ARBA" id="ARBA00022448"/>
    </source>
</evidence>
<dbReference type="PIRSF" id="PIRSF016379">
    <property type="entry name" value="ENT"/>
    <property type="match status" value="1"/>
</dbReference>
<evidence type="ECO:0000256" key="2">
    <source>
        <dbReference type="ARBA" id="ARBA00007965"/>
    </source>
</evidence>
<reference evidence="9" key="1">
    <citation type="journal article" date="2020" name="Stud. Mycol.">
        <title>101 Dothideomycetes genomes: a test case for predicting lifestyles and emergence of pathogens.</title>
        <authorList>
            <person name="Haridas S."/>
            <person name="Albert R."/>
            <person name="Binder M."/>
            <person name="Bloem J."/>
            <person name="Labutti K."/>
            <person name="Salamov A."/>
            <person name="Andreopoulos B."/>
            <person name="Baker S."/>
            <person name="Barry K."/>
            <person name="Bills G."/>
            <person name="Bluhm B."/>
            <person name="Cannon C."/>
            <person name="Castanera R."/>
            <person name="Culley D."/>
            <person name="Daum C."/>
            <person name="Ezra D."/>
            <person name="Gonzalez J."/>
            <person name="Henrissat B."/>
            <person name="Kuo A."/>
            <person name="Liang C."/>
            <person name="Lipzen A."/>
            <person name="Lutzoni F."/>
            <person name="Magnuson J."/>
            <person name="Mondo S."/>
            <person name="Nolan M."/>
            <person name="Ohm R."/>
            <person name="Pangilinan J."/>
            <person name="Park H.-J."/>
            <person name="Ramirez L."/>
            <person name="Alfaro M."/>
            <person name="Sun H."/>
            <person name="Tritt A."/>
            <person name="Yoshinaga Y."/>
            <person name="Zwiers L.-H."/>
            <person name="Turgeon B."/>
            <person name="Goodwin S."/>
            <person name="Spatafora J."/>
            <person name="Crous P."/>
            <person name="Grigoriev I."/>
        </authorList>
    </citation>
    <scope>NUCLEOTIDE SEQUENCE</scope>
    <source>
        <strain evidence="9">CBS 116005</strain>
    </source>
</reference>
<comment type="subcellular location">
    <subcellularLocation>
        <location evidence="1">Membrane</location>
        <topology evidence="1">Multi-pass membrane protein</topology>
    </subcellularLocation>
</comment>
<keyword evidence="4 8" id="KW-0812">Transmembrane</keyword>
<evidence type="ECO:0000256" key="5">
    <source>
        <dbReference type="ARBA" id="ARBA00022989"/>
    </source>
</evidence>
<evidence type="ECO:0000256" key="1">
    <source>
        <dbReference type="ARBA" id="ARBA00004141"/>
    </source>
</evidence>
<dbReference type="PANTHER" id="PTHR10332:SF88">
    <property type="entry name" value="EQUILIBRATIVE NUCLEOSIDE TRANSPORTER 1, ISOFORM A"/>
    <property type="match status" value="1"/>
</dbReference>
<accession>A0A6G1L2C3</accession>
<evidence type="ECO:0000256" key="7">
    <source>
        <dbReference type="SAM" id="MobiDB-lite"/>
    </source>
</evidence>
<evidence type="ECO:0000313" key="9">
    <source>
        <dbReference type="EMBL" id="KAF2766578.1"/>
    </source>
</evidence>
<evidence type="ECO:0000256" key="8">
    <source>
        <dbReference type="SAM" id="Phobius"/>
    </source>
</evidence>
<feature type="region of interest" description="Disordered" evidence="7">
    <location>
        <begin position="208"/>
        <end position="230"/>
    </location>
</feature>
<dbReference type="Pfam" id="PF01733">
    <property type="entry name" value="Nucleoside_tran"/>
    <property type="match status" value="1"/>
</dbReference>
<dbReference type="GO" id="GO:0034257">
    <property type="term" value="F:nicotinamide riboside transmembrane transporter activity"/>
    <property type="evidence" value="ECO:0007669"/>
    <property type="project" value="TreeGrafter"/>
</dbReference>
<dbReference type="GO" id="GO:0015205">
    <property type="term" value="F:nucleobase transmembrane transporter activity"/>
    <property type="evidence" value="ECO:0007669"/>
    <property type="project" value="TreeGrafter"/>
</dbReference>
<dbReference type="Proteomes" id="UP000799436">
    <property type="component" value="Unassembled WGS sequence"/>
</dbReference>
<dbReference type="OrthoDB" id="46396at2759"/>
<dbReference type="SUPFAM" id="SSF103473">
    <property type="entry name" value="MFS general substrate transporter"/>
    <property type="match status" value="1"/>
</dbReference>
<feature type="transmembrane region" description="Helical" evidence="8">
    <location>
        <begin position="369"/>
        <end position="387"/>
    </location>
</feature>
<dbReference type="InterPro" id="IPR036259">
    <property type="entry name" value="MFS_trans_sf"/>
</dbReference>
<feature type="transmembrane region" description="Helical" evidence="8">
    <location>
        <begin position="117"/>
        <end position="141"/>
    </location>
</feature>
<dbReference type="PRINTS" id="PR01130">
    <property type="entry name" value="DERENTRNSPRT"/>
</dbReference>
<feature type="region of interest" description="Disordered" evidence="7">
    <location>
        <begin position="18"/>
        <end position="37"/>
    </location>
</feature>
<gene>
    <name evidence="9" type="ORF">EJ03DRAFT_175960</name>
</gene>
<dbReference type="GO" id="GO:0000329">
    <property type="term" value="C:fungal-type vacuole membrane"/>
    <property type="evidence" value="ECO:0007669"/>
    <property type="project" value="TreeGrafter"/>
</dbReference>
<dbReference type="InterPro" id="IPR002259">
    <property type="entry name" value="Eqnu_transpt"/>
</dbReference>
<dbReference type="EMBL" id="ML995869">
    <property type="protein sequence ID" value="KAF2766578.1"/>
    <property type="molecule type" value="Genomic_DNA"/>
</dbReference>
<feature type="transmembrane region" description="Helical" evidence="8">
    <location>
        <begin position="87"/>
        <end position="105"/>
    </location>
</feature>
<feature type="compositionally biased region" description="Basic and acidic residues" evidence="7">
    <location>
        <begin position="211"/>
        <end position="220"/>
    </location>
</feature>
<feature type="transmembrane region" description="Helical" evidence="8">
    <location>
        <begin position="238"/>
        <end position="260"/>
    </location>
</feature>
<keyword evidence="5 8" id="KW-1133">Transmembrane helix</keyword>
<evidence type="ECO:0000256" key="4">
    <source>
        <dbReference type="ARBA" id="ARBA00022692"/>
    </source>
</evidence>
<comment type="similarity">
    <text evidence="2">Belongs to the SLC29A/ENT transporter (TC 2.A.57) family.</text>
</comment>
<dbReference type="PANTHER" id="PTHR10332">
    <property type="entry name" value="EQUILIBRATIVE NUCLEOSIDE TRANSPORTER"/>
    <property type="match status" value="1"/>
</dbReference>
<organism evidence="9 10">
    <name type="scientific">Teratosphaeria nubilosa</name>
    <dbReference type="NCBI Taxonomy" id="161662"/>
    <lineage>
        <taxon>Eukaryota</taxon>
        <taxon>Fungi</taxon>
        <taxon>Dikarya</taxon>
        <taxon>Ascomycota</taxon>
        <taxon>Pezizomycotina</taxon>
        <taxon>Dothideomycetes</taxon>
        <taxon>Dothideomycetidae</taxon>
        <taxon>Mycosphaerellales</taxon>
        <taxon>Teratosphaeriaceae</taxon>
        <taxon>Teratosphaeria</taxon>
    </lineage>
</organism>
<keyword evidence="3" id="KW-0813">Transport</keyword>
<proteinExistence type="inferred from homology"/>
<sequence length="462" mass="50390">MDRLRKLFKQEPAYQPLEDGMTESNASLPSTAPPPHQKHPTFSYTEYSIFLLLGVSMLWAWNMFLAAGPYFQHRFRTNDWISNNFQAAEISVSTVTNLGSMLILTRLQKGASYPKRIVSSLVMNMVVFGLLALFTEVFLGVSARGYFGFLMVMIFATSLATGLCQNGIFAYVIGFGEPRYTQGIMTGQAIAGVLPCIAQIISVLGVQGGGKAEDQPHHPPGEGGPPLRGPPPVNPGSAFAYFLTATVISVATLIAFFYLLARNQQPQKLQDADSDTTDEPEERKTIPLIVLFRKLFWLASAVFITFGVTMVFPVFTQRIVSVRPHDQQPPFLQPPSFIPLAFLFWNAGDLTGRLITAVPSLSLIHRPRLIFLLAVLRIAFVGLYHLCNIRGKGAIVASDAFYLVVVQLLFGLTSGYLGSTCMIGAGEWVEPEEREAAGGFMGLCLVAGLTIGSLASFFVAGG</sequence>
<protein>
    <recommendedName>
        <fullName evidence="11">Nucleoside transporter family</fullName>
    </recommendedName>
</protein>
<dbReference type="AlphaFoldDB" id="A0A6G1L2C3"/>
<feature type="transmembrane region" description="Helical" evidence="8">
    <location>
        <begin position="147"/>
        <end position="173"/>
    </location>
</feature>
<feature type="transmembrane region" description="Helical" evidence="8">
    <location>
        <begin position="437"/>
        <end position="460"/>
    </location>
</feature>
<keyword evidence="10" id="KW-1185">Reference proteome</keyword>